<keyword evidence="2" id="KW-1185">Reference proteome</keyword>
<organism evidence="1 2">
    <name type="scientific">Streptomyces blastmyceticus</name>
    <dbReference type="NCBI Taxonomy" id="68180"/>
    <lineage>
        <taxon>Bacteria</taxon>
        <taxon>Bacillati</taxon>
        <taxon>Actinomycetota</taxon>
        <taxon>Actinomycetes</taxon>
        <taxon>Kitasatosporales</taxon>
        <taxon>Streptomycetaceae</taxon>
        <taxon>Streptomyces</taxon>
    </lineage>
</organism>
<gene>
    <name evidence="1" type="ORF">GCM10010319_29050</name>
</gene>
<accession>A0ABN0WYD9</accession>
<proteinExistence type="predicted"/>
<name>A0ABN0WYD9_9ACTN</name>
<comment type="caution">
    <text evidence="1">The sequence shown here is derived from an EMBL/GenBank/DDBJ whole genome shotgun (WGS) entry which is preliminary data.</text>
</comment>
<protein>
    <recommendedName>
        <fullName evidence="3">Secreted protein</fullName>
    </recommendedName>
</protein>
<sequence>MTHRIWLTLQRTLAHLLAALIPATGRRRTPNLRPQSGNCLALTTAHRPRTASGLRLLIRVFAPPQCPGKPGSQPAAFTDPFPLVRPYVLTHEPHRRRTDLDGNDFDALVPEAVAV</sequence>
<dbReference type="EMBL" id="BAAABW010000016">
    <property type="protein sequence ID" value="GAA0350366.1"/>
    <property type="molecule type" value="Genomic_DNA"/>
</dbReference>
<evidence type="ECO:0008006" key="3">
    <source>
        <dbReference type="Google" id="ProtNLM"/>
    </source>
</evidence>
<evidence type="ECO:0000313" key="2">
    <source>
        <dbReference type="Proteomes" id="UP001500063"/>
    </source>
</evidence>
<evidence type="ECO:0000313" key="1">
    <source>
        <dbReference type="EMBL" id="GAA0350366.1"/>
    </source>
</evidence>
<dbReference type="Proteomes" id="UP001500063">
    <property type="component" value="Unassembled WGS sequence"/>
</dbReference>
<dbReference type="RefSeq" id="WP_344118209.1">
    <property type="nucleotide sequence ID" value="NZ_BAAABW010000016.1"/>
</dbReference>
<reference evidence="1 2" key="1">
    <citation type="journal article" date="2019" name="Int. J. Syst. Evol. Microbiol.">
        <title>The Global Catalogue of Microorganisms (GCM) 10K type strain sequencing project: providing services to taxonomists for standard genome sequencing and annotation.</title>
        <authorList>
            <consortium name="The Broad Institute Genomics Platform"/>
            <consortium name="The Broad Institute Genome Sequencing Center for Infectious Disease"/>
            <person name="Wu L."/>
            <person name="Ma J."/>
        </authorList>
    </citation>
    <scope>NUCLEOTIDE SEQUENCE [LARGE SCALE GENOMIC DNA]</scope>
    <source>
        <strain evidence="1 2">JCM 4565</strain>
    </source>
</reference>